<keyword evidence="6" id="KW-0479">Metal-binding</keyword>
<evidence type="ECO:0000256" key="5">
    <source>
        <dbReference type="ARBA" id="ARBA00022679"/>
    </source>
</evidence>
<name>A0ABY3TX24_9MYCO</name>
<dbReference type="EC" id="2.7.1.180" evidence="2"/>
<sequence>MIAAEMRAAGRDLPTAESHWQRWTMDMQIIVTDADVLGIARRAVDSELDAIELAASRFNPDSEINVLAERGRPMEISELLAELLGAALLAAQQTDGDVDPTIGARLIELGYDRDIAGMTSAVRLASSITQSADWKMIGLAGRVASVPRGVVLDLGSTAKAVAADRCAARVHRVTGAGVLVNLGGDIATAGQAPTDGWQVLVCDGDDEPSAMVALESGWALATSSTLRRSWRRGQQAVHHIVDPKTGWSAEPVWRTVSVVARSCLAANTVSTAAVIRGWRALDWIRAQRLPARLVDRDRLVHTLGGWPADDANRRR</sequence>
<evidence type="ECO:0000256" key="6">
    <source>
        <dbReference type="ARBA" id="ARBA00022723"/>
    </source>
</evidence>
<keyword evidence="7" id="KW-0274">FAD</keyword>
<reference evidence="11" key="1">
    <citation type="submission" date="2022-08" db="EMBL/GenBank/DDBJ databases">
        <title>Whole genome sequencing of non-tuberculosis mycobacteria type-strains.</title>
        <authorList>
            <person name="Igarashi Y."/>
            <person name="Osugi A."/>
            <person name="Mitarai S."/>
        </authorList>
    </citation>
    <scope>NUCLEOTIDE SEQUENCE</scope>
    <source>
        <strain evidence="11">JCM 16369</strain>
    </source>
</reference>
<keyword evidence="12" id="KW-1185">Reference proteome</keyword>
<dbReference type="Pfam" id="PF02424">
    <property type="entry name" value="ApbE"/>
    <property type="match status" value="1"/>
</dbReference>
<evidence type="ECO:0000313" key="12">
    <source>
        <dbReference type="Proteomes" id="UP001055337"/>
    </source>
</evidence>
<keyword evidence="8" id="KW-0460">Magnesium</keyword>
<evidence type="ECO:0000256" key="4">
    <source>
        <dbReference type="ARBA" id="ARBA00022630"/>
    </source>
</evidence>
<dbReference type="Gene3D" id="3.10.520.10">
    <property type="entry name" value="ApbE-like domains"/>
    <property type="match status" value="1"/>
</dbReference>
<evidence type="ECO:0000256" key="1">
    <source>
        <dbReference type="ARBA" id="ARBA00001946"/>
    </source>
</evidence>
<dbReference type="GO" id="GO:0016740">
    <property type="term" value="F:transferase activity"/>
    <property type="evidence" value="ECO:0007669"/>
    <property type="project" value="UniProtKB-KW"/>
</dbReference>
<dbReference type="Proteomes" id="UP001055337">
    <property type="component" value="Chromosome"/>
</dbReference>
<dbReference type="RefSeq" id="WP_240179981.1">
    <property type="nucleotide sequence ID" value="NZ_CP092362.2"/>
</dbReference>
<evidence type="ECO:0000256" key="7">
    <source>
        <dbReference type="ARBA" id="ARBA00022827"/>
    </source>
</evidence>
<keyword evidence="5 11" id="KW-0808">Transferase</keyword>
<organism evidence="11 12">
    <name type="scientific">Mycolicibacterium crocinum</name>
    <dbReference type="NCBI Taxonomy" id="388459"/>
    <lineage>
        <taxon>Bacteria</taxon>
        <taxon>Bacillati</taxon>
        <taxon>Actinomycetota</taxon>
        <taxon>Actinomycetes</taxon>
        <taxon>Mycobacteriales</taxon>
        <taxon>Mycobacteriaceae</taxon>
        <taxon>Mycolicibacterium</taxon>
    </lineage>
</organism>
<comment type="catalytic activity">
    <reaction evidence="10">
        <text>L-threonyl-[protein] + FAD = FMN-L-threonyl-[protein] + AMP + H(+)</text>
        <dbReference type="Rhea" id="RHEA:36847"/>
        <dbReference type="Rhea" id="RHEA-COMP:11060"/>
        <dbReference type="Rhea" id="RHEA-COMP:11061"/>
        <dbReference type="ChEBI" id="CHEBI:15378"/>
        <dbReference type="ChEBI" id="CHEBI:30013"/>
        <dbReference type="ChEBI" id="CHEBI:57692"/>
        <dbReference type="ChEBI" id="CHEBI:74257"/>
        <dbReference type="ChEBI" id="CHEBI:456215"/>
        <dbReference type="EC" id="2.7.1.180"/>
    </reaction>
</comment>
<gene>
    <name evidence="11" type="ORF">MI149_12670</name>
</gene>
<dbReference type="EMBL" id="CP092362">
    <property type="protein sequence ID" value="ULN43839.1"/>
    <property type="molecule type" value="Genomic_DNA"/>
</dbReference>
<keyword evidence="4" id="KW-0285">Flavoprotein</keyword>
<proteinExistence type="predicted"/>
<evidence type="ECO:0000256" key="10">
    <source>
        <dbReference type="ARBA" id="ARBA00048540"/>
    </source>
</evidence>
<dbReference type="PANTHER" id="PTHR30040">
    <property type="entry name" value="THIAMINE BIOSYNTHESIS LIPOPROTEIN APBE"/>
    <property type="match status" value="1"/>
</dbReference>
<dbReference type="InterPro" id="IPR003374">
    <property type="entry name" value="ApbE-like_sf"/>
</dbReference>
<dbReference type="SUPFAM" id="SSF143631">
    <property type="entry name" value="ApbE-like"/>
    <property type="match status" value="1"/>
</dbReference>
<protein>
    <recommendedName>
        <fullName evidence="3">FAD:protein FMN transferase</fullName>
        <ecNumber evidence="2">2.7.1.180</ecNumber>
    </recommendedName>
    <alternativeName>
        <fullName evidence="9">Flavin transferase</fullName>
    </alternativeName>
</protein>
<dbReference type="InterPro" id="IPR024932">
    <property type="entry name" value="ApbE"/>
</dbReference>
<accession>A0ABY3TX24</accession>
<evidence type="ECO:0000256" key="3">
    <source>
        <dbReference type="ARBA" id="ARBA00016337"/>
    </source>
</evidence>
<dbReference type="PANTHER" id="PTHR30040:SF2">
    <property type="entry name" value="FAD:PROTEIN FMN TRANSFERASE"/>
    <property type="match status" value="1"/>
</dbReference>
<evidence type="ECO:0000256" key="2">
    <source>
        <dbReference type="ARBA" id="ARBA00011955"/>
    </source>
</evidence>
<evidence type="ECO:0000256" key="8">
    <source>
        <dbReference type="ARBA" id="ARBA00022842"/>
    </source>
</evidence>
<evidence type="ECO:0000313" key="11">
    <source>
        <dbReference type="EMBL" id="ULN43839.1"/>
    </source>
</evidence>
<evidence type="ECO:0000256" key="9">
    <source>
        <dbReference type="ARBA" id="ARBA00031306"/>
    </source>
</evidence>
<comment type="cofactor">
    <cofactor evidence="1">
        <name>Mg(2+)</name>
        <dbReference type="ChEBI" id="CHEBI:18420"/>
    </cofactor>
</comment>